<dbReference type="InterPro" id="IPR050374">
    <property type="entry name" value="RRT5_SRSF_SR"/>
</dbReference>
<dbReference type="InterPro" id="IPR035979">
    <property type="entry name" value="RBD_domain_sf"/>
</dbReference>
<gene>
    <name evidence="13" type="primary">MRD1</name>
    <name evidence="13" type="ORF">TWF694_009722</name>
</gene>
<dbReference type="InterPro" id="IPR012677">
    <property type="entry name" value="Nucleotide-bd_a/b_plait_sf"/>
</dbReference>
<keyword evidence="4" id="KW-0698">rRNA processing</keyword>
<feature type="domain" description="RRM" evidence="12">
    <location>
        <begin position="642"/>
        <end position="725"/>
    </location>
</feature>
<name>A0AAV9XCV0_9PEZI</name>
<evidence type="ECO:0000256" key="10">
    <source>
        <dbReference type="SAM" id="Coils"/>
    </source>
</evidence>
<evidence type="ECO:0000259" key="12">
    <source>
        <dbReference type="PROSITE" id="PS50102"/>
    </source>
</evidence>
<keyword evidence="5" id="KW-0677">Repeat</keyword>
<dbReference type="GO" id="GO:0005737">
    <property type="term" value="C:cytoplasm"/>
    <property type="evidence" value="ECO:0007669"/>
    <property type="project" value="TreeGrafter"/>
</dbReference>
<comment type="subcellular location">
    <subcellularLocation>
        <location evidence="1">Nucleus</location>
    </subcellularLocation>
</comment>
<dbReference type="PROSITE" id="PS50102">
    <property type="entry name" value="RRM"/>
    <property type="match status" value="5"/>
</dbReference>
<dbReference type="Pfam" id="PF00076">
    <property type="entry name" value="RRM_1"/>
    <property type="match status" value="5"/>
</dbReference>
<dbReference type="CDD" id="cd12320">
    <property type="entry name" value="RRM6_RBM19_RRM5_MRD1"/>
    <property type="match status" value="1"/>
</dbReference>
<comment type="caution">
    <text evidence="13">The sequence shown here is derived from an EMBL/GenBank/DDBJ whole genome shotgun (WGS) entry which is preliminary data.</text>
</comment>
<evidence type="ECO:0000256" key="8">
    <source>
        <dbReference type="ARBA" id="ARBA00023274"/>
    </source>
</evidence>
<evidence type="ECO:0000256" key="9">
    <source>
        <dbReference type="PROSITE-ProRule" id="PRU00176"/>
    </source>
</evidence>
<feature type="region of interest" description="Disordered" evidence="11">
    <location>
        <begin position="284"/>
        <end position="327"/>
    </location>
</feature>
<feature type="domain" description="RRM" evidence="12">
    <location>
        <begin position="745"/>
        <end position="822"/>
    </location>
</feature>
<evidence type="ECO:0000256" key="11">
    <source>
        <dbReference type="SAM" id="MobiDB-lite"/>
    </source>
</evidence>
<reference evidence="13 14" key="1">
    <citation type="submission" date="2019-10" db="EMBL/GenBank/DDBJ databases">
        <authorList>
            <person name="Palmer J.M."/>
        </authorList>
    </citation>
    <scope>NUCLEOTIDE SEQUENCE [LARGE SCALE GENOMIC DNA]</scope>
    <source>
        <strain evidence="13 14">TWF694</strain>
    </source>
</reference>
<evidence type="ECO:0000313" key="13">
    <source>
        <dbReference type="EMBL" id="KAK6539501.1"/>
    </source>
</evidence>
<feature type="compositionally biased region" description="Acidic residues" evidence="11">
    <location>
        <begin position="206"/>
        <end position="216"/>
    </location>
</feature>
<evidence type="ECO:0000256" key="3">
    <source>
        <dbReference type="ARBA" id="ARBA00013428"/>
    </source>
</evidence>
<keyword evidence="7" id="KW-0539">Nucleus</keyword>
<feature type="domain" description="RRM" evidence="12">
    <location>
        <begin position="524"/>
        <end position="596"/>
    </location>
</feature>
<evidence type="ECO:0000256" key="1">
    <source>
        <dbReference type="ARBA" id="ARBA00004123"/>
    </source>
</evidence>
<dbReference type="GO" id="GO:1990904">
    <property type="term" value="C:ribonucleoprotein complex"/>
    <property type="evidence" value="ECO:0007669"/>
    <property type="project" value="UniProtKB-KW"/>
</dbReference>
<comment type="similarity">
    <text evidence="2">Belongs to the RRM MRD1 family.</text>
</comment>
<feature type="compositionally biased region" description="Acidic residues" evidence="11">
    <location>
        <begin position="306"/>
        <end position="321"/>
    </location>
</feature>
<feature type="coiled-coil region" evidence="10">
    <location>
        <begin position="817"/>
        <end position="844"/>
    </location>
</feature>
<dbReference type="FunFam" id="3.30.70.330:FF:000247">
    <property type="entry name" value="Multiple RNA-binding domain-containing protein 1"/>
    <property type="match status" value="1"/>
</dbReference>
<evidence type="ECO:0000256" key="7">
    <source>
        <dbReference type="ARBA" id="ARBA00023242"/>
    </source>
</evidence>
<dbReference type="PANTHER" id="PTHR23003:SF58">
    <property type="entry name" value="RNA-BINDING PROTEIN 19-LIKE PROTEIN-RELATED"/>
    <property type="match status" value="1"/>
</dbReference>
<feature type="compositionally biased region" description="Basic and acidic residues" evidence="11">
    <location>
        <begin position="284"/>
        <end position="298"/>
    </location>
</feature>
<feature type="region of interest" description="Disordered" evidence="11">
    <location>
        <begin position="204"/>
        <end position="272"/>
    </location>
</feature>
<dbReference type="SUPFAM" id="SSF54928">
    <property type="entry name" value="RNA-binding domain, RBD"/>
    <property type="match status" value="4"/>
</dbReference>
<keyword evidence="10" id="KW-0175">Coiled coil</keyword>
<feature type="domain" description="RRM" evidence="12">
    <location>
        <begin position="341"/>
        <end position="419"/>
    </location>
</feature>
<feature type="domain" description="RRM" evidence="12">
    <location>
        <begin position="34"/>
        <end position="108"/>
    </location>
</feature>
<dbReference type="InterPro" id="IPR000504">
    <property type="entry name" value="RRM_dom"/>
</dbReference>
<dbReference type="GO" id="GO:0003729">
    <property type="term" value="F:mRNA binding"/>
    <property type="evidence" value="ECO:0007669"/>
    <property type="project" value="TreeGrafter"/>
</dbReference>
<dbReference type="Proteomes" id="UP001365542">
    <property type="component" value="Unassembled WGS sequence"/>
</dbReference>
<protein>
    <recommendedName>
        <fullName evidence="3">Multiple RNA-binding domain-containing protein 1</fullName>
    </recommendedName>
</protein>
<evidence type="ECO:0000256" key="6">
    <source>
        <dbReference type="ARBA" id="ARBA00022884"/>
    </source>
</evidence>
<evidence type="ECO:0000256" key="4">
    <source>
        <dbReference type="ARBA" id="ARBA00022552"/>
    </source>
</evidence>
<organism evidence="13 14">
    <name type="scientific">Orbilia ellipsospora</name>
    <dbReference type="NCBI Taxonomy" id="2528407"/>
    <lineage>
        <taxon>Eukaryota</taxon>
        <taxon>Fungi</taxon>
        <taxon>Dikarya</taxon>
        <taxon>Ascomycota</taxon>
        <taxon>Pezizomycotina</taxon>
        <taxon>Orbiliomycetes</taxon>
        <taxon>Orbiliales</taxon>
        <taxon>Orbiliaceae</taxon>
        <taxon>Orbilia</taxon>
    </lineage>
</organism>
<dbReference type="SMART" id="SM00360">
    <property type="entry name" value="RRM"/>
    <property type="match status" value="5"/>
</dbReference>
<evidence type="ECO:0000256" key="5">
    <source>
        <dbReference type="ARBA" id="ARBA00022737"/>
    </source>
</evidence>
<feature type="compositionally biased region" description="Basic and acidic residues" evidence="11">
    <location>
        <begin position="148"/>
        <end position="170"/>
    </location>
</feature>
<proteinExistence type="inferred from homology"/>
<keyword evidence="6 9" id="KW-0694">RNA-binding</keyword>
<evidence type="ECO:0000256" key="2">
    <source>
        <dbReference type="ARBA" id="ARBA00008033"/>
    </source>
</evidence>
<dbReference type="GO" id="GO:0006364">
    <property type="term" value="P:rRNA processing"/>
    <property type="evidence" value="ECO:0007669"/>
    <property type="project" value="UniProtKB-KW"/>
</dbReference>
<evidence type="ECO:0000313" key="14">
    <source>
        <dbReference type="Proteomes" id="UP001365542"/>
    </source>
</evidence>
<sequence length="880" mass="98498">MILLCLRKNRDNDDRGQLLQTTWHVRKPFTLRSSRIFIRNLPTPFTDVALKSHFSKLSGSSITDCRFFPDRRIAFIGYKTPEQAEAAVKYFDRSYIKTSKLSVEIAKSAKDGSISRPWSANAPGSSAYAKKHNLTESAATKAKNLKRKRDEVEQPKKPADEKPSLDENDPKYREYMQLMKNRSNMKIWENETSIVTEELPAAIQVPEDESESEYEELSNQKTEKKKWKKDSPEPTSLIENDESAAELISKEADPEVLPDVDNPIQTGLSDADWLKAMTNDKLEAKGDADKKDSEKEGSSDEWGGIDADENMEDAPETELISEEPAPKSEYDLAVERIEETGRLFIRNLTYSVIESELEELFSQFGDLEEVHLPVDIKKHTPKGFAYIQFASPSSAITAFQTLDQSIFQGRTLHILPAEAKRESQLDDFALSKLPLKKQREILKKRNANKSDFEWNSLYMNINSVMASMADRLGVSKADMLDPTSTDAAVKQSHAETRVIQETKSYFENHGINLAAFAKKKRGDRVVLIKNFAYGTSIDELRALCNEFGETKRVLMPPTGTIAIVEFLDDPSGRAAFTRLYGRKFKESILKVEKAPEDIFVAAVDPTKKSSDATAVRGGNVAKPSIKDLISTGDEDVIPGETSSLFVKNLSFATTQDKLKDIFSSLEGFLAARIKTKPDPKNPGKTLSMGYGFVEFRNRTAADAAATAMNGYFLDGHKLEIRGSHRGEDAAAERKKLDARNNSASTKIIIKNLAFEVSEKQIRSLFGQYGKLRSVRVPKKFNKTSRGFGFAQFVSTREAENAMEALKHTHLHGRPLVLEWAKEEAKDAEEEIQRLQKKVGKQVDSVMFAKLSGAAGRKKFDIEETAAERAGNVDGDDDGDD</sequence>
<accession>A0AAV9XCV0</accession>
<feature type="region of interest" description="Disordered" evidence="11">
    <location>
        <begin position="141"/>
        <end position="170"/>
    </location>
</feature>
<dbReference type="Gene3D" id="3.30.70.330">
    <property type="match status" value="5"/>
</dbReference>
<dbReference type="EMBL" id="JAVHJO010000006">
    <property type="protein sequence ID" value="KAK6539501.1"/>
    <property type="molecule type" value="Genomic_DNA"/>
</dbReference>
<dbReference type="PANTHER" id="PTHR23003">
    <property type="entry name" value="RNA RECOGNITION MOTIF RRM DOMAIN CONTAINING PROTEIN"/>
    <property type="match status" value="1"/>
</dbReference>
<dbReference type="AlphaFoldDB" id="A0AAV9XCV0"/>
<keyword evidence="8" id="KW-0687">Ribonucleoprotein</keyword>
<keyword evidence="14" id="KW-1185">Reference proteome</keyword>
<dbReference type="GO" id="GO:0005634">
    <property type="term" value="C:nucleus"/>
    <property type="evidence" value="ECO:0007669"/>
    <property type="project" value="UniProtKB-SubCell"/>
</dbReference>